<comment type="caution">
    <text evidence="1">The sequence shown here is derived from an EMBL/GenBank/DDBJ whole genome shotgun (WGS) entry which is preliminary data.</text>
</comment>
<reference evidence="1 2" key="1">
    <citation type="submission" date="2018-03" db="EMBL/GenBank/DDBJ databases">
        <title>Cereibacter changlensis.</title>
        <authorList>
            <person name="Meyer T.E."/>
            <person name="Miller S."/>
            <person name="Lodha T."/>
            <person name="Gandham S."/>
            <person name="Chintalapati S."/>
            <person name="Chintalapati V.R."/>
        </authorList>
    </citation>
    <scope>NUCLEOTIDE SEQUENCE [LARGE SCALE GENOMIC DNA]</scope>
    <source>
        <strain evidence="1 2">JA139</strain>
    </source>
</reference>
<name>A0A2T4K039_9RHOB</name>
<dbReference type="Proteomes" id="UP000241010">
    <property type="component" value="Unassembled WGS sequence"/>
</dbReference>
<dbReference type="AlphaFoldDB" id="A0A2T4K039"/>
<dbReference type="OrthoDB" id="8849801at2"/>
<evidence type="ECO:0000313" key="1">
    <source>
        <dbReference type="EMBL" id="PTE23535.1"/>
    </source>
</evidence>
<dbReference type="Pfam" id="PF05045">
    <property type="entry name" value="RgpF"/>
    <property type="match status" value="1"/>
</dbReference>
<evidence type="ECO:0000313" key="2">
    <source>
        <dbReference type="Proteomes" id="UP000241010"/>
    </source>
</evidence>
<sequence length="376" mass="43348">MPPEKTGREKLAREVRRLGRQMAGLVLPSWGHVARLAHDRQRSKTVSVTDGRQGLQDELAVLLIYQPKGLLDSTLWQIRWMAARGVSTIVVTNAPLSATDRDRLAEIAHLVIERPNVGYDFGGYREGILQVLDRGIRPRALYLMNDSTWFPLSEDSDVLDRSRAAPEDLWGLFVDFDMHIRHKGDLSAQHLQSYFYRFSERLMQDPEFEQYWRKMSLVSEKRVVIKLRELGLTRHFSKLGYSVGGLHSWREVAEFLLSLNDEKMMRDILNHQAQVSRKDARLLDPLLQDPNLTALQIRDQLREDIDTTRLLAFAIGLHPAVMKSLGFPFLKKLRIPMLVAKRSKLVELGLHAAYPEAIRREIEMWDVAERDSRPSP</sequence>
<organism evidence="1 2">
    <name type="scientific">Cereibacter changlensis JA139</name>
    <dbReference type="NCBI Taxonomy" id="1188249"/>
    <lineage>
        <taxon>Bacteria</taxon>
        <taxon>Pseudomonadati</taxon>
        <taxon>Pseudomonadota</taxon>
        <taxon>Alphaproteobacteria</taxon>
        <taxon>Rhodobacterales</taxon>
        <taxon>Paracoccaceae</taxon>
        <taxon>Cereibacter</taxon>
    </lineage>
</organism>
<keyword evidence="2" id="KW-1185">Reference proteome</keyword>
<proteinExistence type="predicted"/>
<dbReference type="InterPro" id="IPR007739">
    <property type="entry name" value="RgpF"/>
</dbReference>
<protein>
    <recommendedName>
        <fullName evidence="3">Rhamnan synthesis protein F</fullName>
    </recommendedName>
</protein>
<gene>
    <name evidence="1" type="ORF">C5F48_01450</name>
</gene>
<evidence type="ECO:0008006" key="3">
    <source>
        <dbReference type="Google" id="ProtNLM"/>
    </source>
</evidence>
<accession>A0A2T4K039</accession>
<dbReference type="EMBL" id="PZKG01000003">
    <property type="protein sequence ID" value="PTE23535.1"/>
    <property type="molecule type" value="Genomic_DNA"/>
</dbReference>